<protein>
    <submittedName>
        <fullName evidence="1">Uncharacterized protein</fullName>
    </submittedName>
</protein>
<comment type="caution">
    <text evidence="1">The sequence shown here is derived from an EMBL/GenBank/DDBJ whole genome shotgun (WGS) entry which is preliminary data.</text>
</comment>
<dbReference type="EMBL" id="MU129026">
    <property type="protein sequence ID" value="KAF9509935.1"/>
    <property type="molecule type" value="Genomic_DNA"/>
</dbReference>
<keyword evidence="2" id="KW-1185">Reference proteome</keyword>
<accession>A0A9P6DTU4</accession>
<organism evidence="1 2">
    <name type="scientific">Hydnum rufescens UP504</name>
    <dbReference type="NCBI Taxonomy" id="1448309"/>
    <lineage>
        <taxon>Eukaryota</taxon>
        <taxon>Fungi</taxon>
        <taxon>Dikarya</taxon>
        <taxon>Basidiomycota</taxon>
        <taxon>Agaricomycotina</taxon>
        <taxon>Agaricomycetes</taxon>
        <taxon>Cantharellales</taxon>
        <taxon>Hydnaceae</taxon>
        <taxon>Hydnum</taxon>
    </lineage>
</organism>
<proteinExistence type="predicted"/>
<name>A0A9P6DTU4_9AGAM</name>
<reference evidence="1" key="1">
    <citation type="journal article" date="2020" name="Nat. Commun.">
        <title>Large-scale genome sequencing of mycorrhizal fungi provides insights into the early evolution of symbiotic traits.</title>
        <authorList>
            <person name="Miyauchi S."/>
            <person name="Kiss E."/>
            <person name="Kuo A."/>
            <person name="Drula E."/>
            <person name="Kohler A."/>
            <person name="Sanchez-Garcia M."/>
            <person name="Morin E."/>
            <person name="Andreopoulos B."/>
            <person name="Barry K.W."/>
            <person name="Bonito G."/>
            <person name="Buee M."/>
            <person name="Carver A."/>
            <person name="Chen C."/>
            <person name="Cichocki N."/>
            <person name="Clum A."/>
            <person name="Culley D."/>
            <person name="Crous P.W."/>
            <person name="Fauchery L."/>
            <person name="Girlanda M."/>
            <person name="Hayes R.D."/>
            <person name="Keri Z."/>
            <person name="LaButti K."/>
            <person name="Lipzen A."/>
            <person name="Lombard V."/>
            <person name="Magnuson J."/>
            <person name="Maillard F."/>
            <person name="Murat C."/>
            <person name="Nolan M."/>
            <person name="Ohm R.A."/>
            <person name="Pangilinan J."/>
            <person name="Pereira M.F."/>
            <person name="Perotto S."/>
            <person name="Peter M."/>
            <person name="Pfister S."/>
            <person name="Riley R."/>
            <person name="Sitrit Y."/>
            <person name="Stielow J.B."/>
            <person name="Szollosi G."/>
            <person name="Zifcakova L."/>
            <person name="Stursova M."/>
            <person name="Spatafora J.W."/>
            <person name="Tedersoo L."/>
            <person name="Vaario L.M."/>
            <person name="Yamada A."/>
            <person name="Yan M."/>
            <person name="Wang P."/>
            <person name="Xu J."/>
            <person name="Bruns T."/>
            <person name="Baldrian P."/>
            <person name="Vilgalys R."/>
            <person name="Dunand C."/>
            <person name="Henrissat B."/>
            <person name="Grigoriev I.V."/>
            <person name="Hibbett D."/>
            <person name="Nagy L.G."/>
            <person name="Martin F.M."/>
        </authorList>
    </citation>
    <scope>NUCLEOTIDE SEQUENCE</scope>
    <source>
        <strain evidence="1">UP504</strain>
    </source>
</reference>
<dbReference type="Proteomes" id="UP000886523">
    <property type="component" value="Unassembled WGS sequence"/>
</dbReference>
<evidence type="ECO:0000313" key="1">
    <source>
        <dbReference type="EMBL" id="KAF9509935.1"/>
    </source>
</evidence>
<sequence length="413" mass="46548">MVESNSSFFPDIFALARPVKLRSHSTVLRRIKESRPGPLASYYHTSPIPFPLPPLLPHTRNIDSASSNDDSRVYSKSNNAILHWFPLADEAVEPTSPSTSHNSQSTLCLPPLHPIMSKCVKTPKLNPHMVIPHHVPSSQHDDVLYHATTHECVAIPPRLCSIEHYREITRRLDEPVNEYMDPFSSAPSLRTNSSWYGRRSEDHRFVIDREGKLAEQLWMSKCIEELKMADKLLKLRVELTFMRLYKLASPTPELKERLHKAWHDPHLPTKRIAQRALAAGWEAIKGDIEGTRPIIQVTRHPFSGNQALKYAEYDVNLEEALDVQLLPRVDTDPHGLGLFVQGSEFEEPSVGASLDPTHSPRAGPGSIINLPAWPTPPSDRMRLGNSSTFRASSIDLDASPSMWQDIPLYDSLS</sequence>
<dbReference type="AlphaFoldDB" id="A0A9P6DTU4"/>
<evidence type="ECO:0000313" key="2">
    <source>
        <dbReference type="Proteomes" id="UP000886523"/>
    </source>
</evidence>
<gene>
    <name evidence="1" type="ORF">BS47DRAFT_1396455</name>
</gene>